<evidence type="ECO:0000313" key="1">
    <source>
        <dbReference type="EMBL" id="QUC68312.1"/>
    </source>
</evidence>
<dbReference type="Proteomes" id="UP000682782">
    <property type="component" value="Chromosome"/>
</dbReference>
<keyword evidence="2" id="KW-1185">Reference proteome</keyword>
<proteinExistence type="predicted"/>
<organism evidence="1 2">
    <name type="scientific">Aristaeella hokkaidonensis</name>
    <dbReference type="NCBI Taxonomy" id="3046382"/>
    <lineage>
        <taxon>Bacteria</taxon>
        <taxon>Bacillati</taxon>
        <taxon>Bacillota</taxon>
        <taxon>Clostridia</taxon>
        <taxon>Eubacteriales</taxon>
        <taxon>Aristaeellaceae</taxon>
        <taxon>Aristaeella</taxon>
    </lineage>
</organism>
<evidence type="ECO:0000313" key="2">
    <source>
        <dbReference type="Proteomes" id="UP000682782"/>
    </source>
</evidence>
<dbReference type="EMBL" id="CP068393">
    <property type="protein sequence ID" value="QUC68312.1"/>
    <property type="molecule type" value="Genomic_DNA"/>
</dbReference>
<protein>
    <submittedName>
        <fullName evidence="1">YIP1 family protein</fullName>
    </submittedName>
</protein>
<accession>A0AC61MYT9</accession>
<gene>
    <name evidence="1" type="ORF">JYE49_06355</name>
</gene>
<reference evidence="1" key="1">
    <citation type="submission" date="2021-01" db="EMBL/GenBank/DDBJ databases">
        <title>Complete genome sequence of Clostridiales bacterium R-7.</title>
        <authorList>
            <person name="Mahoney-Kurpe S.C."/>
            <person name="Palevich N."/>
            <person name="Koike S."/>
            <person name="Moon C.D."/>
            <person name="Attwood G.T."/>
        </authorList>
    </citation>
    <scope>NUCLEOTIDE SEQUENCE</scope>
    <source>
        <strain evidence="1">R-7</strain>
    </source>
</reference>
<sequence length="232" mass="26260">MSRAKSAETLSDAAAVSNRRKESRAEYKRALRYALYVITHPFDGFWDLTREHKGNLAAATTFLALFLITRVLKILCTSFQFFDAAVQHINVFEEMGSLLLPFLILCLANWAMTTLFEGKGRFKDIYIGMCYALVPYIMIQLPMILVSNILTYEEGSLYSVMLSISVIWSVFLVFVGLMEIHDYGPGKTFIFIIVTIVGACVIIFLALVFFSLLSDAVGFFVSLYREAAYRLN</sequence>
<name>A0AC61MYT9_9FIRM</name>